<keyword evidence="4" id="KW-1185">Reference proteome</keyword>
<dbReference type="Gene3D" id="3.40.720.10">
    <property type="entry name" value="Alkaline Phosphatase, subunit A"/>
    <property type="match status" value="1"/>
</dbReference>
<evidence type="ECO:0000259" key="2">
    <source>
        <dbReference type="Pfam" id="PF00884"/>
    </source>
</evidence>
<reference evidence="3 4" key="1">
    <citation type="journal article" date="2023" name="Antonie Van Leeuwenhoek">
        <title>Mesoterricola silvestris gen. nov., sp. nov., Mesoterricola sediminis sp. nov., Geothrix oryzae sp. nov., Geothrix edaphica sp. nov., Geothrix rubra sp. nov., and Geothrix limicola sp. nov., six novel members of Acidobacteriota isolated from soils.</title>
        <authorList>
            <person name="Itoh H."/>
            <person name="Sugisawa Y."/>
            <person name="Mise K."/>
            <person name="Xu Z."/>
            <person name="Kuniyasu M."/>
            <person name="Ushijima N."/>
            <person name="Kawano K."/>
            <person name="Kobayashi E."/>
            <person name="Shiratori Y."/>
            <person name="Masuda Y."/>
            <person name="Senoo K."/>
        </authorList>
    </citation>
    <scope>NUCLEOTIDE SEQUENCE [LARGE SCALE GENOMIC DNA]</scope>
    <source>
        <strain evidence="3 4">Red804</strain>
    </source>
</reference>
<evidence type="ECO:0000256" key="1">
    <source>
        <dbReference type="SAM" id="Phobius"/>
    </source>
</evidence>
<feature type="transmembrane region" description="Helical" evidence="1">
    <location>
        <begin position="9"/>
        <end position="27"/>
    </location>
</feature>
<dbReference type="SUPFAM" id="SSF53649">
    <property type="entry name" value="Alkaline phosphatase-like"/>
    <property type="match status" value="1"/>
</dbReference>
<dbReference type="RefSeq" id="WP_285578106.1">
    <property type="nucleotide sequence ID" value="NZ_BSDE01000012.1"/>
</dbReference>
<feature type="transmembrane region" description="Helical" evidence="1">
    <location>
        <begin position="47"/>
        <end position="67"/>
    </location>
</feature>
<sequence length="519" mass="58606">MNRTFWNNLLLGVAALTVGHLCLIPIWDFATGGTPRLYVIDDNSALHIAWPLVITSWGLGIAAWSCLNRLYKKPFRLNAVIWLAFCLLAVFSVVRIFLFSQFIRKIPSLSVSLVFKPGSMGLALFLVIGVFLRLGIPRFARGSTRLALMLCPILPLLYVKMVMFHASIQHTAAIRTKNDQVVKRPIWILVFDELDEQSVEQGVSNGQLAEFARWRSFTLWCSNAYPPSGATLYSIPAMLRGKELSSDSTGIDYEFNLHTAVQDGVRKGWDWDDSLYRDIQKSNGTVALIGWCFPYAPLYGHQIHDLHWVTQKVGSAGKLGINRLDWECVDIAREVIGPILFFSLPLEEKSRNHGLALKAMESMIERQAIGPRRDLVWVHFPVPHWPAVSGPKGSYLDNLLAADAALKSFRSCLVQSGRWEDAIVIVVGDHWFRRPADPNDPFVRGSERRWIKRDHRVPLLIKLQNQTTGVSCDSPCNTLLLRSLVNTFRQDRLHSSQDIIQWIQANGIHGESDSTKDMP</sequence>
<gene>
    <name evidence="3" type="ORF">GETHLI_35790</name>
</gene>
<feature type="transmembrane region" description="Helical" evidence="1">
    <location>
        <begin position="118"/>
        <end position="136"/>
    </location>
</feature>
<comment type="caution">
    <text evidence="3">The sequence shown here is derived from an EMBL/GenBank/DDBJ whole genome shotgun (WGS) entry which is preliminary data.</text>
</comment>
<name>A0ABQ5QKL6_9BACT</name>
<organism evidence="3 4">
    <name type="scientific">Geothrix limicola</name>
    <dbReference type="NCBI Taxonomy" id="2927978"/>
    <lineage>
        <taxon>Bacteria</taxon>
        <taxon>Pseudomonadati</taxon>
        <taxon>Acidobacteriota</taxon>
        <taxon>Holophagae</taxon>
        <taxon>Holophagales</taxon>
        <taxon>Holophagaceae</taxon>
        <taxon>Geothrix</taxon>
    </lineage>
</organism>
<dbReference type="InterPro" id="IPR000917">
    <property type="entry name" value="Sulfatase_N"/>
</dbReference>
<protein>
    <recommendedName>
        <fullName evidence="2">Sulfatase N-terminal domain-containing protein</fullName>
    </recommendedName>
</protein>
<accession>A0ABQ5QKL6</accession>
<keyword evidence="1" id="KW-0812">Transmembrane</keyword>
<dbReference type="Pfam" id="PF00884">
    <property type="entry name" value="Sulfatase"/>
    <property type="match status" value="1"/>
</dbReference>
<dbReference type="EMBL" id="BSDE01000012">
    <property type="protein sequence ID" value="GLH75076.1"/>
    <property type="molecule type" value="Genomic_DNA"/>
</dbReference>
<dbReference type="Proteomes" id="UP001165069">
    <property type="component" value="Unassembled WGS sequence"/>
</dbReference>
<proteinExistence type="predicted"/>
<feature type="domain" description="Sulfatase N-terminal" evidence="2">
    <location>
        <begin position="393"/>
        <end position="463"/>
    </location>
</feature>
<dbReference type="InterPro" id="IPR017850">
    <property type="entry name" value="Alkaline_phosphatase_core_sf"/>
</dbReference>
<evidence type="ECO:0000313" key="4">
    <source>
        <dbReference type="Proteomes" id="UP001165069"/>
    </source>
</evidence>
<feature type="transmembrane region" description="Helical" evidence="1">
    <location>
        <begin position="148"/>
        <end position="168"/>
    </location>
</feature>
<evidence type="ECO:0000313" key="3">
    <source>
        <dbReference type="EMBL" id="GLH75076.1"/>
    </source>
</evidence>
<feature type="transmembrane region" description="Helical" evidence="1">
    <location>
        <begin position="79"/>
        <end position="98"/>
    </location>
</feature>
<keyword evidence="1" id="KW-0472">Membrane</keyword>
<keyword evidence="1" id="KW-1133">Transmembrane helix</keyword>